<evidence type="ECO:0000313" key="2">
    <source>
        <dbReference type="Proteomes" id="UP000217790"/>
    </source>
</evidence>
<name>A0A2H3DTH3_ARMGA</name>
<organism evidence="1 2">
    <name type="scientific">Armillaria gallica</name>
    <name type="common">Bulbous honey fungus</name>
    <name type="synonym">Armillaria bulbosa</name>
    <dbReference type="NCBI Taxonomy" id="47427"/>
    <lineage>
        <taxon>Eukaryota</taxon>
        <taxon>Fungi</taxon>
        <taxon>Dikarya</taxon>
        <taxon>Basidiomycota</taxon>
        <taxon>Agaricomycotina</taxon>
        <taxon>Agaricomycetes</taxon>
        <taxon>Agaricomycetidae</taxon>
        <taxon>Agaricales</taxon>
        <taxon>Marasmiineae</taxon>
        <taxon>Physalacriaceae</taxon>
        <taxon>Armillaria</taxon>
    </lineage>
</organism>
<proteinExistence type="predicted"/>
<protein>
    <submittedName>
        <fullName evidence="1">Uncharacterized protein</fullName>
    </submittedName>
</protein>
<accession>A0A2H3DTH3</accession>
<evidence type="ECO:0000313" key="1">
    <source>
        <dbReference type="EMBL" id="PBK97154.1"/>
    </source>
</evidence>
<reference evidence="2" key="1">
    <citation type="journal article" date="2017" name="Nat. Ecol. Evol.">
        <title>Genome expansion and lineage-specific genetic innovations in the forest pathogenic fungi Armillaria.</title>
        <authorList>
            <person name="Sipos G."/>
            <person name="Prasanna A.N."/>
            <person name="Walter M.C."/>
            <person name="O'Connor E."/>
            <person name="Balint B."/>
            <person name="Krizsan K."/>
            <person name="Kiss B."/>
            <person name="Hess J."/>
            <person name="Varga T."/>
            <person name="Slot J."/>
            <person name="Riley R."/>
            <person name="Boka B."/>
            <person name="Rigling D."/>
            <person name="Barry K."/>
            <person name="Lee J."/>
            <person name="Mihaltcheva S."/>
            <person name="LaButti K."/>
            <person name="Lipzen A."/>
            <person name="Waldron R."/>
            <person name="Moloney N.M."/>
            <person name="Sperisen C."/>
            <person name="Kredics L."/>
            <person name="Vagvoelgyi C."/>
            <person name="Patrignani A."/>
            <person name="Fitzpatrick D."/>
            <person name="Nagy I."/>
            <person name="Doyle S."/>
            <person name="Anderson J.B."/>
            <person name="Grigoriev I.V."/>
            <person name="Gueldener U."/>
            <person name="Muensterkoetter M."/>
            <person name="Nagy L.G."/>
        </authorList>
    </citation>
    <scope>NUCLEOTIDE SEQUENCE [LARGE SCALE GENOMIC DNA]</scope>
    <source>
        <strain evidence="2">Ar21-2</strain>
    </source>
</reference>
<dbReference type="AlphaFoldDB" id="A0A2H3DTH3"/>
<dbReference type="EMBL" id="KZ293649">
    <property type="protein sequence ID" value="PBK97154.1"/>
    <property type="molecule type" value="Genomic_DNA"/>
</dbReference>
<dbReference type="Proteomes" id="UP000217790">
    <property type="component" value="Unassembled WGS sequence"/>
</dbReference>
<keyword evidence="2" id="KW-1185">Reference proteome</keyword>
<gene>
    <name evidence="1" type="ORF">ARMGADRAFT_625287</name>
</gene>
<dbReference type="InParanoid" id="A0A2H3DTH3"/>
<sequence>MVSQRPDFVFFCILHCSVSSPFKIKVYIYFGARRTFIRPKSANPVYDEVRAFFHHPLKCPWPSRCTQIAVVCDGSHAHQSSFLAALRESLRIFLSFNTSQDPFHRHHEYTRDT</sequence>